<dbReference type="RefSeq" id="WP_070194932.1">
    <property type="nucleotide sequence ID" value="NZ_LJGU01000095.1"/>
</dbReference>
<evidence type="ECO:0000256" key="7">
    <source>
        <dbReference type="SAM" id="Phobius"/>
    </source>
</evidence>
<feature type="transmembrane region" description="Helical" evidence="7">
    <location>
        <begin position="35"/>
        <end position="59"/>
    </location>
</feature>
<proteinExistence type="inferred from homology"/>
<organism evidence="9 10">
    <name type="scientific">Streptomyces oceani</name>
    <dbReference type="NCBI Taxonomy" id="1075402"/>
    <lineage>
        <taxon>Bacteria</taxon>
        <taxon>Bacillati</taxon>
        <taxon>Actinomycetota</taxon>
        <taxon>Actinomycetes</taxon>
        <taxon>Kitasatosporales</taxon>
        <taxon>Streptomycetaceae</taxon>
        <taxon>Streptomyces</taxon>
    </lineage>
</organism>
<comment type="caution">
    <text evidence="9">The sequence shown here is derived from an EMBL/GenBank/DDBJ whole genome shotgun (WGS) entry which is preliminary data.</text>
</comment>
<feature type="transmembrane region" description="Helical" evidence="7">
    <location>
        <begin position="6"/>
        <end position="23"/>
    </location>
</feature>
<keyword evidence="5 6" id="KW-0482">Metalloprotease</keyword>
<evidence type="ECO:0000256" key="2">
    <source>
        <dbReference type="ARBA" id="ARBA00022723"/>
    </source>
</evidence>
<dbReference type="AlphaFoldDB" id="A0A1E7KNS2"/>
<dbReference type="STRING" id="1075402.AN216_02635"/>
<dbReference type="GO" id="GO:0006508">
    <property type="term" value="P:proteolysis"/>
    <property type="evidence" value="ECO:0007669"/>
    <property type="project" value="UniProtKB-KW"/>
</dbReference>
<keyword evidence="7" id="KW-0472">Membrane</keyword>
<evidence type="ECO:0000313" key="10">
    <source>
        <dbReference type="Proteomes" id="UP000176101"/>
    </source>
</evidence>
<comment type="cofactor">
    <cofactor evidence="6">
        <name>Zn(2+)</name>
        <dbReference type="ChEBI" id="CHEBI:29105"/>
    </cofactor>
    <text evidence="6">Binds 1 zinc ion per subunit.</text>
</comment>
<evidence type="ECO:0000313" key="9">
    <source>
        <dbReference type="EMBL" id="OEV05575.1"/>
    </source>
</evidence>
<name>A0A1E7KNS2_9ACTN</name>
<keyword evidence="7" id="KW-0812">Transmembrane</keyword>
<evidence type="ECO:0000256" key="4">
    <source>
        <dbReference type="ARBA" id="ARBA00022833"/>
    </source>
</evidence>
<evidence type="ECO:0000256" key="5">
    <source>
        <dbReference type="ARBA" id="ARBA00023049"/>
    </source>
</evidence>
<gene>
    <name evidence="9" type="ORF">AN216_02635</name>
</gene>
<keyword evidence="2" id="KW-0479">Metal-binding</keyword>
<dbReference type="InterPro" id="IPR001915">
    <property type="entry name" value="Peptidase_M48"/>
</dbReference>
<comment type="similarity">
    <text evidence="6">Belongs to the peptidase M48 family.</text>
</comment>
<dbReference type="EMBL" id="LJGU01000095">
    <property type="protein sequence ID" value="OEV05575.1"/>
    <property type="molecule type" value="Genomic_DNA"/>
</dbReference>
<dbReference type="Pfam" id="PF01435">
    <property type="entry name" value="Peptidase_M48"/>
    <property type="match status" value="1"/>
</dbReference>
<dbReference type="Gene3D" id="3.30.2010.10">
    <property type="entry name" value="Metalloproteases ('zincins'), catalytic domain"/>
    <property type="match status" value="1"/>
</dbReference>
<keyword evidence="3 6" id="KW-0378">Hydrolase</keyword>
<evidence type="ECO:0000256" key="3">
    <source>
        <dbReference type="ARBA" id="ARBA00022801"/>
    </source>
</evidence>
<keyword evidence="10" id="KW-1185">Reference proteome</keyword>
<keyword evidence="1 6" id="KW-0645">Protease</keyword>
<feature type="domain" description="Peptidase M48" evidence="8">
    <location>
        <begin position="134"/>
        <end position="186"/>
    </location>
</feature>
<dbReference type="PANTHER" id="PTHR34978">
    <property type="entry name" value="POSSIBLE SENSOR-TRANSDUCER PROTEIN BLAR"/>
    <property type="match status" value="1"/>
</dbReference>
<protein>
    <recommendedName>
        <fullName evidence="8">Peptidase M48 domain-containing protein</fullName>
    </recommendedName>
</protein>
<dbReference type="CDD" id="cd07326">
    <property type="entry name" value="M56_BlaR1_MecR1_like"/>
    <property type="match status" value="1"/>
</dbReference>
<sequence>MSHHLLPLLLTVLGSGVFTPELLARSEWSHQVPRLAATTWAALSVIFVGASGVALSQVLRPSDAGHHLLSLLSACQPWTGENSEVGPVLVTTALLIVPFAAAVLWKLRSSSRSRHQHASTLRLVGRRMGGIPATVLDHDSPVAYCLPGRTPQVVVTSGALHNLTEAQLAAVLTHEWAHIRGRHHIPVAAAEAFGTVFGPLPLARHIRSQVPLLMELAADDRTLRRCSRDALAAALYVMAAGQAPRETLAAGGPSAALRIRRLVRPQRPNRTVPRGLLCLFLSAIPTVPLLAACCTLPA</sequence>
<accession>A0A1E7KNS2</accession>
<keyword evidence="4 6" id="KW-0862">Zinc</keyword>
<dbReference type="GO" id="GO:0004222">
    <property type="term" value="F:metalloendopeptidase activity"/>
    <property type="evidence" value="ECO:0007669"/>
    <property type="project" value="InterPro"/>
</dbReference>
<dbReference type="PANTHER" id="PTHR34978:SF3">
    <property type="entry name" value="SLR0241 PROTEIN"/>
    <property type="match status" value="1"/>
</dbReference>
<evidence type="ECO:0000256" key="6">
    <source>
        <dbReference type="RuleBase" id="RU003983"/>
    </source>
</evidence>
<evidence type="ECO:0000259" key="8">
    <source>
        <dbReference type="Pfam" id="PF01435"/>
    </source>
</evidence>
<dbReference type="OrthoDB" id="9785340at2"/>
<evidence type="ECO:0000256" key="1">
    <source>
        <dbReference type="ARBA" id="ARBA00022670"/>
    </source>
</evidence>
<keyword evidence="7" id="KW-1133">Transmembrane helix</keyword>
<dbReference type="GO" id="GO:0046872">
    <property type="term" value="F:metal ion binding"/>
    <property type="evidence" value="ECO:0007669"/>
    <property type="project" value="UniProtKB-KW"/>
</dbReference>
<feature type="transmembrane region" description="Helical" evidence="7">
    <location>
        <begin position="88"/>
        <end position="107"/>
    </location>
</feature>
<dbReference type="InterPro" id="IPR052173">
    <property type="entry name" value="Beta-lactam_resp_regulator"/>
</dbReference>
<dbReference type="Proteomes" id="UP000176101">
    <property type="component" value="Unassembled WGS sequence"/>
</dbReference>
<reference evidence="9 10" key="1">
    <citation type="journal article" date="2016" name="Front. Microbiol.">
        <title>Comparative Genomics Analysis of Streptomyces Species Reveals Their Adaptation to the Marine Environment and Their Diversity at the Genomic Level.</title>
        <authorList>
            <person name="Tian X."/>
            <person name="Zhang Z."/>
            <person name="Yang T."/>
            <person name="Chen M."/>
            <person name="Li J."/>
            <person name="Chen F."/>
            <person name="Yang J."/>
            <person name="Li W."/>
            <person name="Zhang B."/>
            <person name="Zhang Z."/>
            <person name="Wu J."/>
            <person name="Zhang C."/>
            <person name="Long L."/>
            <person name="Xiao J."/>
        </authorList>
    </citation>
    <scope>NUCLEOTIDE SEQUENCE [LARGE SCALE GENOMIC DNA]</scope>
    <source>
        <strain evidence="9 10">SCSIO 02100</strain>
    </source>
</reference>